<organism evidence="2 3">
    <name type="scientific">Pseudomonas syringae pv. aptata</name>
    <dbReference type="NCBI Taxonomy" id="83167"/>
    <lineage>
        <taxon>Bacteria</taxon>
        <taxon>Pseudomonadati</taxon>
        <taxon>Pseudomonadota</taxon>
        <taxon>Gammaproteobacteria</taxon>
        <taxon>Pseudomonadales</taxon>
        <taxon>Pseudomonadaceae</taxon>
        <taxon>Pseudomonas</taxon>
        <taxon>Pseudomonas syringae</taxon>
    </lineage>
</organism>
<dbReference type="Proteomes" id="UP000274541">
    <property type="component" value="Unassembled WGS sequence"/>
</dbReference>
<dbReference type="EMBL" id="RBPX01000112">
    <property type="protein sequence ID" value="RMO68064.1"/>
    <property type="molecule type" value="Genomic_DNA"/>
</dbReference>
<accession>A0A0Q0BW14</accession>
<reference evidence="2 3" key="1">
    <citation type="submission" date="2018-08" db="EMBL/GenBank/DDBJ databases">
        <title>Recombination of ecologically and evolutionarily significant loci maintains genetic cohesion in the Pseudomonas syringae species complex.</title>
        <authorList>
            <person name="Dillon M."/>
            <person name="Thakur S."/>
            <person name="Almeida R.N.D."/>
            <person name="Weir B.S."/>
            <person name="Guttman D.S."/>
        </authorList>
    </citation>
    <scope>NUCLEOTIDE SEQUENCE [LARGE SCALE GENOMIC DNA]</scope>
    <source>
        <strain evidence="2 3">ICMP 4388</strain>
    </source>
</reference>
<evidence type="ECO:0000313" key="3">
    <source>
        <dbReference type="Proteomes" id="UP000274541"/>
    </source>
</evidence>
<comment type="caution">
    <text evidence="2">The sequence shown here is derived from an EMBL/GenBank/DDBJ whole genome shotgun (WGS) entry which is preliminary data.</text>
</comment>
<proteinExistence type="predicted"/>
<dbReference type="AlphaFoldDB" id="A0A0Q0BW14"/>
<gene>
    <name evidence="2" type="ORF">ALQ37_101982</name>
</gene>
<protein>
    <submittedName>
        <fullName evidence="2">Uncharacterized protein</fullName>
    </submittedName>
</protein>
<name>A0A0Q0BW14_PSEAP</name>
<evidence type="ECO:0000256" key="1">
    <source>
        <dbReference type="SAM" id="MobiDB-lite"/>
    </source>
</evidence>
<evidence type="ECO:0000313" key="2">
    <source>
        <dbReference type="EMBL" id="RMO68064.1"/>
    </source>
</evidence>
<sequence length="51" mass="5555">MSSKPKMPADFKQTSLCATRLSGFFLTTAYEPGPETEPADAERIPNQPVVV</sequence>
<feature type="region of interest" description="Disordered" evidence="1">
    <location>
        <begin position="30"/>
        <end position="51"/>
    </location>
</feature>